<keyword evidence="2" id="KW-1185">Reference proteome</keyword>
<dbReference type="EMBL" id="BQXS01010198">
    <property type="protein sequence ID" value="GKT33288.1"/>
    <property type="molecule type" value="Genomic_DNA"/>
</dbReference>
<organism evidence="1 2">
    <name type="scientific">Aduncisulcus paluster</name>
    <dbReference type="NCBI Taxonomy" id="2918883"/>
    <lineage>
        <taxon>Eukaryota</taxon>
        <taxon>Metamonada</taxon>
        <taxon>Carpediemonas-like organisms</taxon>
        <taxon>Aduncisulcus</taxon>
    </lineage>
</organism>
<accession>A0ABQ5KLA4</accession>
<name>A0ABQ5KLA4_9EUKA</name>
<proteinExistence type="predicted"/>
<reference evidence="1" key="1">
    <citation type="submission" date="2022-03" db="EMBL/GenBank/DDBJ databases">
        <title>Draft genome sequence of Aduncisulcus paluster, a free-living microaerophilic Fornicata.</title>
        <authorList>
            <person name="Yuyama I."/>
            <person name="Kume K."/>
            <person name="Tamura T."/>
            <person name="Inagaki Y."/>
            <person name="Hashimoto T."/>
        </authorList>
    </citation>
    <scope>NUCLEOTIDE SEQUENCE</scope>
    <source>
        <strain evidence="1">NY0171</strain>
    </source>
</reference>
<sequence length="90" mass="10336">MIQTRSAQYATIGRLVSGRASPGYFRVVGKIVDLRMKEDKDYVVRINDDHNAVEIQSKHDNIKKIQDKLGPKSIEGSLHLIWIFIEKRSL</sequence>
<protein>
    <submittedName>
        <fullName evidence="1">Uncharacterized protein</fullName>
    </submittedName>
</protein>
<dbReference type="Proteomes" id="UP001057375">
    <property type="component" value="Unassembled WGS sequence"/>
</dbReference>
<evidence type="ECO:0000313" key="1">
    <source>
        <dbReference type="EMBL" id="GKT33288.1"/>
    </source>
</evidence>
<evidence type="ECO:0000313" key="2">
    <source>
        <dbReference type="Proteomes" id="UP001057375"/>
    </source>
</evidence>
<gene>
    <name evidence="1" type="ORF">ADUPG1_007248</name>
</gene>
<comment type="caution">
    <text evidence="1">The sequence shown here is derived from an EMBL/GenBank/DDBJ whole genome shotgun (WGS) entry which is preliminary data.</text>
</comment>